<name>A0A0C2ZM36_9AGAM</name>
<organism evidence="2 3">
    <name type="scientific">Scleroderma citrinum Foug A</name>
    <dbReference type="NCBI Taxonomy" id="1036808"/>
    <lineage>
        <taxon>Eukaryota</taxon>
        <taxon>Fungi</taxon>
        <taxon>Dikarya</taxon>
        <taxon>Basidiomycota</taxon>
        <taxon>Agaricomycotina</taxon>
        <taxon>Agaricomycetes</taxon>
        <taxon>Agaricomycetidae</taxon>
        <taxon>Boletales</taxon>
        <taxon>Sclerodermatineae</taxon>
        <taxon>Sclerodermataceae</taxon>
        <taxon>Scleroderma</taxon>
    </lineage>
</organism>
<reference evidence="3" key="2">
    <citation type="submission" date="2015-01" db="EMBL/GenBank/DDBJ databases">
        <title>Evolutionary Origins and Diversification of the Mycorrhizal Mutualists.</title>
        <authorList>
            <consortium name="DOE Joint Genome Institute"/>
            <consortium name="Mycorrhizal Genomics Consortium"/>
            <person name="Kohler A."/>
            <person name="Kuo A."/>
            <person name="Nagy L.G."/>
            <person name="Floudas D."/>
            <person name="Copeland A."/>
            <person name="Barry K.W."/>
            <person name="Cichocki N."/>
            <person name="Veneault-Fourrey C."/>
            <person name="LaButti K."/>
            <person name="Lindquist E.A."/>
            <person name="Lipzen A."/>
            <person name="Lundell T."/>
            <person name="Morin E."/>
            <person name="Murat C."/>
            <person name="Riley R."/>
            <person name="Ohm R."/>
            <person name="Sun H."/>
            <person name="Tunlid A."/>
            <person name="Henrissat B."/>
            <person name="Grigoriev I.V."/>
            <person name="Hibbett D.S."/>
            <person name="Martin F."/>
        </authorList>
    </citation>
    <scope>NUCLEOTIDE SEQUENCE [LARGE SCALE GENOMIC DNA]</scope>
    <source>
        <strain evidence="3">Foug A</strain>
    </source>
</reference>
<accession>A0A0C2ZM36</accession>
<feature type="region of interest" description="Disordered" evidence="1">
    <location>
        <begin position="52"/>
        <end position="84"/>
    </location>
</feature>
<keyword evidence="3" id="KW-1185">Reference proteome</keyword>
<evidence type="ECO:0000313" key="2">
    <source>
        <dbReference type="EMBL" id="KIM62613.1"/>
    </source>
</evidence>
<sequence>MASLLLISRWNILTSHSLRVPDSSDAELVSTVDVNWSVMAIARDDFNARHSDGISSREATCSSKHGKVRGRSLSTVSRQGRLGL</sequence>
<evidence type="ECO:0000313" key="3">
    <source>
        <dbReference type="Proteomes" id="UP000053989"/>
    </source>
</evidence>
<dbReference type="InParanoid" id="A0A0C2ZM36"/>
<dbReference type="HOGENOM" id="CLU_2528793_0_0_1"/>
<protein>
    <submittedName>
        <fullName evidence="2">Uncharacterized protein</fullName>
    </submittedName>
</protein>
<feature type="compositionally biased region" description="Polar residues" evidence="1">
    <location>
        <begin position="53"/>
        <end position="63"/>
    </location>
</feature>
<dbReference type="AlphaFoldDB" id="A0A0C2ZM36"/>
<proteinExistence type="predicted"/>
<reference evidence="2 3" key="1">
    <citation type="submission" date="2014-04" db="EMBL/GenBank/DDBJ databases">
        <authorList>
            <consortium name="DOE Joint Genome Institute"/>
            <person name="Kuo A."/>
            <person name="Kohler A."/>
            <person name="Nagy L.G."/>
            <person name="Floudas D."/>
            <person name="Copeland A."/>
            <person name="Barry K.W."/>
            <person name="Cichocki N."/>
            <person name="Veneault-Fourrey C."/>
            <person name="LaButti K."/>
            <person name="Lindquist E.A."/>
            <person name="Lipzen A."/>
            <person name="Lundell T."/>
            <person name="Morin E."/>
            <person name="Murat C."/>
            <person name="Sun H."/>
            <person name="Tunlid A."/>
            <person name="Henrissat B."/>
            <person name="Grigoriev I.V."/>
            <person name="Hibbett D.S."/>
            <person name="Martin F."/>
            <person name="Nordberg H.P."/>
            <person name="Cantor M.N."/>
            <person name="Hua S.X."/>
        </authorList>
    </citation>
    <scope>NUCLEOTIDE SEQUENCE [LARGE SCALE GENOMIC DNA]</scope>
    <source>
        <strain evidence="2 3">Foug A</strain>
    </source>
</reference>
<evidence type="ECO:0000256" key="1">
    <source>
        <dbReference type="SAM" id="MobiDB-lite"/>
    </source>
</evidence>
<dbReference type="EMBL" id="KN822041">
    <property type="protein sequence ID" value="KIM62613.1"/>
    <property type="molecule type" value="Genomic_DNA"/>
</dbReference>
<gene>
    <name evidence="2" type="ORF">SCLCIDRAFT_1214951</name>
</gene>
<dbReference type="Proteomes" id="UP000053989">
    <property type="component" value="Unassembled WGS sequence"/>
</dbReference>